<dbReference type="OrthoDB" id="8554634at2"/>
<dbReference type="PANTHER" id="PTHR30203:SF24">
    <property type="entry name" value="BLR4935 PROTEIN"/>
    <property type="match status" value="1"/>
</dbReference>
<dbReference type="PANTHER" id="PTHR30203">
    <property type="entry name" value="OUTER MEMBRANE CATION EFFLUX PROTEIN"/>
    <property type="match status" value="1"/>
</dbReference>
<sequence>MPGFRPVVLGIAALALAGCATFSEDGGMNTVSALTTERTGQSIQLAKPGHDTELAEKNVHQLLGKPLTPDTAVQIALLNNKGLQASFAELGIVEADLVAAGWMRNPGFSFGRMRTGNDVEIDRSIMFDLLGLLTIPIRSGIEQRRFEQAKLQAASQAVRLAADTRKAYFNAVAAQQTVQYMGQVGTAAEASAELARRMAQVGNFSKLDQAREQAFYADATAQIARARHNATAAREQLSRLMGVWGDKTAFQLPDRLPDLPKAPDTINDAESQAMQQRLDIQMARRGAESTAQALGLSKASRFINVLDVGYASKSETGAPRGNGYEIALELPIFDWSGAKVAKAEAIYMQSVHRTADIAIRARSEVRESWSAYRTAYDLARHYRDEVVPLRKKISDEMLLRYNGMLASVFELLADARTQIGSVNAAIETQRDYWLAETDLQAAINGSGSGGSSSTQMRTPASGEAAQEH</sequence>
<dbReference type="Proteomes" id="UP000266327">
    <property type="component" value="Unassembled WGS sequence"/>
</dbReference>
<gene>
    <name evidence="3" type="ORF">D3878_19460</name>
</gene>
<dbReference type="SUPFAM" id="SSF56954">
    <property type="entry name" value="Outer membrane efflux proteins (OEP)"/>
    <property type="match status" value="1"/>
</dbReference>
<reference evidence="4" key="1">
    <citation type="submission" date="2018-09" db="EMBL/GenBank/DDBJ databases">
        <authorList>
            <person name="Zhu H."/>
        </authorList>
    </citation>
    <scope>NUCLEOTIDE SEQUENCE [LARGE SCALE GENOMIC DNA]</scope>
    <source>
        <strain evidence="4">K1S02-23</strain>
    </source>
</reference>
<proteinExistence type="predicted"/>
<dbReference type="EMBL" id="QYUQ01000002">
    <property type="protein sequence ID" value="RJG04538.1"/>
    <property type="molecule type" value="Genomic_DNA"/>
</dbReference>
<keyword evidence="2" id="KW-0732">Signal</keyword>
<dbReference type="PROSITE" id="PS51257">
    <property type="entry name" value="PROKAR_LIPOPROTEIN"/>
    <property type="match status" value="1"/>
</dbReference>
<name>A0A3A3G7Z3_9BURK</name>
<accession>A0A3A3G7Z3</accession>
<evidence type="ECO:0000256" key="1">
    <source>
        <dbReference type="SAM" id="MobiDB-lite"/>
    </source>
</evidence>
<evidence type="ECO:0000256" key="2">
    <source>
        <dbReference type="SAM" id="SignalP"/>
    </source>
</evidence>
<dbReference type="Gene3D" id="1.20.1600.10">
    <property type="entry name" value="Outer membrane efflux proteins (OEP)"/>
    <property type="match status" value="1"/>
</dbReference>
<comment type="caution">
    <text evidence="3">The sequence shown here is derived from an EMBL/GenBank/DDBJ whole genome shotgun (WGS) entry which is preliminary data.</text>
</comment>
<organism evidence="3 4">
    <name type="scientific">Noviherbaspirillum sedimenti</name>
    <dbReference type="NCBI Taxonomy" id="2320865"/>
    <lineage>
        <taxon>Bacteria</taxon>
        <taxon>Pseudomonadati</taxon>
        <taxon>Pseudomonadota</taxon>
        <taxon>Betaproteobacteria</taxon>
        <taxon>Burkholderiales</taxon>
        <taxon>Oxalobacteraceae</taxon>
        <taxon>Noviherbaspirillum</taxon>
    </lineage>
</organism>
<dbReference type="AlphaFoldDB" id="A0A3A3G7Z3"/>
<keyword evidence="4" id="KW-1185">Reference proteome</keyword>
<protein>
    <submittedName>
        <fullName evidence="3">TolC family protein</fullName>
    </submittedName>
</protein>
<dbReference type="InterPro" id="IPR010131">
    <property type="entry name" value="MdtP/NodT-like"/>
</dbReference>
<feature type="signal peptide" evidence="2">
    <location>
        <begin position="1"/>
        <end position="17"/>
    </location>
</feature>
<feature type="region of interest" description="Disordered" evidence="1">
    <location>
        <begin position="444"/>
        <end position="468"/>
    </location>
</feature>
<evidence type="ECO:0000313" key="4">
    <source>
        <dbReference type="Proteomes" id="UP000266327"/>
    </source>
</evidence>
<feature type="chain" id="PRO_5017284087" evidence="2">
    <location>
        <begin position="18"/>
        <end position="468"/>
    </location>
</feature>
<evidence type="ECO:0000313" key="3">
    <source>
        <dbReference type="EMBL" id="RJG04538.1"/>
    </source>
</evidence>
<dbReference type="GO" id="GO:0015562">
    <property type="term" value="F:efflux transmembrane transporter activity"/>
    <property type="evidence" value="ECO:0007669"/>
    <property type="project" value="InterPro"/>
</dbReference>